<dbReference type="SUPFAM" id="SSF54236">
    <property type="entry name" value="Ubiquitin-like"/>
    <property type="match status" value="1"/>
</dbReference>
<gene>
    <name evidence="1" type="ORF">QYE76_040582</name>
</gene>
<keyword evidence="2" id="KW-1185">Reference proteome</keyword>
<evidence type="ECO:0000313" key="2">
    <source>
        <dbReference type="Proteomes" id="UP001231189"/>
    </source>
</evidence>
<evidence type="ECO:0008006" key="3">
    <source>
        <dbReference type="Google" id="ProtNLM"/>
    </source>
</evidence>
<organism evidence="1 2">
    <name type="scientific">Lolium multiflorum</name>
    <name type="common">Italian ryegrass</name>
    <name type="synonym">Lolium perenne subsp. multiflorum</name>
    <dbReference type="NCBI Taxonomy" id="4521"/>
    <lineage>
        <taxon>Eukaryota</taxon>
        <taxon>Viridiplantae</taxon>
        <taxon>Streptophyta</taxon>
        <taxon>Embryophyta</taxon>
        <taxon>Tracheophyta</taxon>
        <taxon>Spermatophyta</taxon>
        <taxon>Magnoliopsida</taxon>
        <taxon>Liliopsida</taxon>
        <taxon>Poales</taxon>
        <taxon>Poaceae</taxon>
        <taxon>BOP clade</taxon>
        <taxon>Pooideae</taxon>
        <taxon>Poodae</taxon>
        <taxon>Poeae</taxon>
        <taxon>Poeae Chloroplast Group 2 (Poeae type)</taxon>
        <taxon>Loliodinae</taxon>
        <taxon>Loliinae</taxon>
        <taxon>Lolium</taxon>
    </lineage>
</organism>
<dbReference type="InterPro" id="IPR029071">
    <property type="entry name" value="Ubiquitin-like_domsf"/>
</dbReference>
<dbReference type="CDD" id="cd01763">
    <property type="entry name" value="Ubl_SUMO_like"/>
    <property type="match status" value="1"/>
</dbReference>
<proteinExistence type="predicted"/>
<sequence length="97" mass="11100">MSSKKDSKAVVAPLFITLKVVDQEQNRLRHTMRSTDKLQVLMDVWYRQKRPDVKYGSGTFWLEEICVAGRRTPAELKMRDGDLIEFFEPQLGGGLAA</sequence>
<comment type="caution">
    <text evidence="1">The sequence shown here is derived from an EMBL/GenBank/DDBJ whole genome shotgun (WGS) entry which is preliminary data.</text>
</comment>
<dbReference type="AlphaFoldDB" id="A0AAD8TBU4"/>
<dbReference type="PANTHER" id="PTHR10562">
    <property type="entry name" value="SMALL UBIQUITIN-RELATED MODIFIER"/>
    <property type="match status" value="1"/>
</dbReference>
<evidence type="ECO:0000313" key="1">
    <source>
        <dbReference type="EMBL" id="KAK1679734.1"/>
    </source>
</evidence>
<dbReference type="Gene3D" id="3.10.20.90">
    <property type="entry name" value="Phosphatidylinositol 3-kinase Catalytic Subunit, Chain A, domain 1"/>
    <property type="match status" value="1"/>
</dbReference>
<dbReference type="Proteomes" id="UP001231189">
    <property type="component" value="Unassembled WGS sequence"/>
</dbReference>
<accession>A0AAD8TBU4</accession>
<protein>
    <recommendedName>
        <fullName evidence="3">Ubiquitin-like domain-containing protein</fullName>
    </recommendedName>
</protein>
<name>A0AAD8TBU4_LOLMU</name>
<dbReference type="EMBL" id="JAUUTY010000002">
    <property type="protein sequence ID" value="KAK1679734.1"/>
    <property type="molecule type" value="Genomic_DNA"/>
</dbReference>
<reference evidence="1" key="1">
    <citation type="submission" date="2023-07" db="EMBL/GenBank/DDBJ databases">
        <title>A chromosome-level genome assembly of Lolium multiflorum.</title>
        <authorList>
            <person name="Chen Y."/>
            <person name="Copetti D."/>
            <person name="Kolliker R."/>
            <person name="Studer B."/>
        </authorList>
    </citation>
    <scope>NUCLEOTIDE SEQUENCE</scope>
    <source>
        <strain evidence="1">02402/16</strain>
        <tissue evidence="1">Leaf</tissue>
    </source>
</reference>